<proteinExistence type="predicted"/>
<evidence type="ECO:0000313" key="2">
    <source>
        <dbReference type="Proteomes" id="UP000030686"/>
    </source>
</evidence>
<organism evidence="1 2">
    <name type="scientific">Penicillium roqueforti (strain FM164)</name>
    <dbReference type="NCBI Taxonomy" id="1365484"/>
    <lineage>
        <taxon>Eukaryota</taxon>
        <taxon>Fungi</taxon>
        <taxon>Dikarya</taxon>
        <taxon>Ascomycota</taxon>
        <taxon>Pezizomycotina</taxon>
        <taxon>Eurotiomycetes</taxon>
        <taxon>Eurotiomycetidae</taxon>
        <taxon>Eurotiales</taxon>
        <taxon>Aspergillaceae</taxon>
        <taxon>Penicillium</taxon>
    </lineage>
</organism>
<evidence type="ECO:0000313" key="1">
    <source>
        <dbReference type="EMBL" id="CDM29469.1"/>
    </source>
</evidence>
<accession>W6Q5I4</accession>
<dbReference type="Proteomes" id="UP000030686">
    <property type="component" value="Unassembled WGS sequence"/>
</dbReference>
<keyword evidence="2" id="KW-1185">Reference proteome</keyword>
<reference evidence="1" key="1">
    <citation type="journal article" date="2014" name="Nat. Commun.">
        <title>Multiple recent horizontal transfers of a large genomic region in cheese making fungi.</title>
        <authorList>
            <person name="Cheeseman K."/>
            <person name="Ropars J."/>
            <person name="Renault P."/>
            <person name="Dupont J."/>
            <person name="Gouzy J."/>
            <person name="Branca A."/>
            <person name="Abraham A.L."/>
            <person name="Ceppi M."/>
            <person name="Conseiller E."/>
            <person name="Debuchy R."/>
            <person name="Malagnac F."/>
            <person name="Goarin A."/>
            <person name="Silar P."/>
            <person name="Lacoste S."/>
            <person name="Sallet E."/>
            <person name="Bensimon A."/>
            <person name="Giraud T."/>
            <person name="Brygoo Y."/>
        </authorList>
    </citation>
    <scope>NUCLEOTIDE SEQUENCE [LARGE SCALE GENOMIC DNA]</scope>
    <source>
        <strain evidence="1">FM164</strain>
    </source>
</reference>
<dbReference type="AlphaFoldDB" id="W6Q5I4"/>
<protein>
    <submittedName>
        <fullName evidence="1">Genomic scaffold, ProqFM164S01</fullName>
    </submittedName>
</protein>
<sequence>MELEVSNSLHASVEIASGLNITNEALEVQCRAAAQIKLSFLLIG</sequence>
<dbReference type="OrthoDB" id="2798106at2759"/>
<gene>
    <name evidence="1" type="ORF">PROQFM164_S01g003281</name>
</gene>
<dbReference type="EMBL" id="HG792015">
    <property type="protein sequence ID" value="CDM29469.1"/>
    <property type="molecule type" value="Genomic_DNA"/>
</dbReference>
<name>W6Q5I4_PENRF</name>